<name>A0A077P001_XENBV</name>
<accession>A0A077P001</accession>
<organism evidence="2">
    <name type="scientific">Xenorhabdus bovienii str. feltiae Moldova</name>
    <dbReference type="NCBI Taxonomy" id="1398200"/>
    <lineage>
        <taxon>Bacteria</taxon>
        <taxon>Pseudomonadati</taxon>
        <taxon>Pseudomonadota</taxon>
        <taxon>Gammaproteobacteria</taxon>
        <taxon>Enterobacterales</taxon>
        <taxon>Morganellaceae</taxon>
        <taxon>Xenorhabdus</taxon>
    </lineage>
</organism>
<protein>
    <submittedName>
        <fullName evidence="2">Uncharacterized protein</fullName>
    </submittedName>
</protein>
<feature type="transmembrane region" description="Helical" evidence="1">
    <location>
        <begin position="12"/>
        <end position="32"/>
    </location>
</feature>
<keyword evidence="1" id="KW-1133">Transmembrane helix</keyword>
<proteinExistence type="predicted"/>
<keyword evidence="1" id="KW-0812">Transmembrane</keyword>
<evidence type="ECO:0000256" key="1">
    <source>
        <dbReference type="SAM" id="Phobius"/>
    </source>
</evidence>
<dbReference type="EMBL" id="CBSV010000268">
    <property type="protein sequence ID" value="CDH04014.1"/>
    <property type="molecule type" value="Genomic_DNA"/>
</dbReference>
<keyword evidence="1" id="KW-0472">Membrane</keyword>
<evidence type="ECO:0000313" key="2">
    <source>
        <dbReference type="EMBL" id="CDH04014.1"/>
    </source>
</evidence>
<dbReference type="Proteomes" id="UP000028487">
    <property type="component" value="Unassembled WGS sequence"/>
</dbReference>
<sequence length="58" mass="6892">MFILKSMKELKNWHYILFIPDFNLLIYGILILCGNKNPLPNTVTRDYSYIFKGIKIIN</sequence>
<dbReference type="AlphaFoldDB" id="A0A077P001"/>
<gene>
    <name evidence="2" type="ORF">XBFM1_920007</name>
</gene>
<comment type="caution">
    <text evidence="2">The sequence shown here is derived from an EMBL/GenBank/DDBJ whole genome shotgun (WGS) entry which is preliminary data.</text>
</comment>
<reference evidence="2" key="1">
    <citation type="submission" date="2013-07" db="EMBL/GenBank/DDBJ databases">
        <title>Sub-species coevolution in mutualistic symbiosis.</title>
        <authorList>
            <person name="Murfin K."/>
            <person name="Klassen J."/>
            <person name="Lee M."/>
            <person name="Forst S."/>
            <person name="Stock P."/>
            <person name="Goodrich-Blair H."/>
        </authorList>
    </citation>
    <scope>NUCLEOTIDE SEQUENCE [LARGE SCALE GENOMIC DNA]</scope>
    <source>
        <strain evidence="2">Feltiae Moldova</strain>
    </source>
</reference>
<dbReference type="HOGENOM" id="CLU_2978245_0_0_6"/>